<dbReference type="GO" id="GO:0030117">
    <property type="term" value="C:membrane coat"/>
    <property type="evidence" value="ECO:0007669"/>
    <property type="project" value="InterPro"/>
</dbReference>
<evidence type="ECO:0000256" key="2">
    <source>
        <dbReference type="ARBA" id="ARBA00008894"/>
    </source>
</evidence>
<evidence type="ECO:0000256" key="3">
    <source>
        <dbReference type="ARBA" id="ARBA00022448"/>
    </source>
</evidence>
<name>A0A8I7B9Z4_HORVV</name>
<keyword evidence="6" id="KW-0547">Nucleotide-binding</keyword>
<comment type="similarity">
    <text evidence="2">Belongs to the disease resistance NB-LRR family.</text>
</comment>
<protein>
    <submittedName>
        <fullName evidence="12">Uncharacterized protein</fullName>
    </submittedName>
</protein>
<proteinExistence type="inferred from homology"/>
<dbReference type="GO" id="GO:0016192">
    <property type="term" value="P:vesicle-mediated transport"/>
    <property type="evidence" value="ECO:0007669"/>
    <property type="project" value="InterPro"/>
</dbReference>
<organism evidence="12 13">
    <name type="scientific">Hordeum vulgare subsp. vulgare</name>
    <name type="common">Domesticated barley</name>
    <dbReference type="NCBI Taxonomy" id="112509"/>
    <lineage>
        <taxon>Eukaryota</taxon>
        <taxon>Viridiplantae</taxon>
        <taxon>Streptophyta</taxon>
        <taxon>Embryophyta</taxon>
        <taxon>Tracheophyta</taxon>
        <taxon>Spermatophyta</taxon>
        <taxon>Magnoliopsida</taxon>
        <taxon>Liliopsida</taxon>
        <taxon>Poales</taxon>
        <taxon>Poaceae</taxon>
        <taxon>BOP clade</taxon>
        <taxon>Pooideae</taxon>
        <taxon>Triticodae</taxon>
        <taxon>Triticeae</taxon>
        <taxon>Hordeinae</taxon>
        <taxon>Hordeum</taxon>
    </lineage>
</organism>
<evidence type="ECO:0000256" key="7">
    <source>
        <dbReference type="ARBA" id="ARBA00022821"/>
    </source>
</evidence>
<keyword evidence="3" id="KW-0813">Transport</keyword>
<evidence type="ECO:0000313" key="12">
    <source>
        <dbReference type="EnsemblPlants" id="HORVU.MOREX.r3.3HG0270410.1"/>
    </source>
</evidence>
<keyword evidence="13" id="KW-1185">Reference proteome</keyword>
<reference evidence="13" key="1">
    <citation type="journal article" date="2012" name="Nature">
        <title>A physical, genetic and functional sequence assembly of the barley genome.</title>
        <authorList>
            <consortium name="The International Barley Genome Sequencing Consortium"/>
            <person name="Mayer K.F."/>
            <person name="Waugh R."/>
            <person name="Brown J.W."/>
            <person name="Schulman A."/>
            <person name="Langridge P."/>
            <person name="Platzer M."/>
            <person name="Fincher G.B."/>
            <person name="Muehlbauer G.J."/>
            <person name="Sato K."/>
            <person name="Close T.J."/>
            <person name="Wise R.P."/>
            <person name="Stein N."/>
        </authorList>
    </citation>
    <scope>NUCLEOTIDE SEQUENCE [LARGE SCALE GENOMIC DNA]</scope>
    <source>
        <strain evidence="13">cv. Morex</strain>
    </source>
</reference>
<evidence type="ECO:0000256" key="9">
    <source>
        <dbReference type="ARBA" id="ARBA00023136"/>
    </source>
</evidence>
<dbReference type="Proteomes" id="UP000011116">
    <property type="component" value="Chromosome 3H"/>
</dbReference>
<evidence type="ECO:0000313" key="13">
    <source>
        <dbReference type="Proteomes" id="UP000011116"/>
    </source>
</evidence>
<keyword evidence="9" id="KW-0472">Membrane</keyword>
<dbReference type="InterPro" id="IPR016024">
    <property type="entry name" value="ARM-type_fold"/>
</dbReference>
<keyword evidence="7" id="KW-0611">Plant defense</keyword>
<evidence type="ECO:0000256" key="4">
    <source>
        <dbReference type="ARBA" id="ARBA00022614"/>
    </source>
</evidence>
<comment type="subcellular location">
    <subcellularLocation>
        <location evidence="1">Endomembrane system</location>
    </subcellularLocation>
</comment>
<dbReference type="PANTHER" id="PTHR22780">
    <property type="entry name" value="ADAPTIN, ALPHA/GAMMA/EPSILON"/>
    <property type="match status" value="1"/>
</dbReference>
<dbReference type="AlphaFoldDB" id="A0A8I7B9Z4"/>
<evidence type="ECO:0000256" key="5">
    <source>
        <dbReference type="ARBA" id="ARBA00022737"/>
    </source>
</evidence>
<keyword evidence="4" id="KW-0433">Leucine-rich repeat</keyword>
<dbReference type="Pfam" id="PF18052">
    <property type="entry name" value="Rx_N"/>
    <property type="match status" value="1"/>
</dbReference>
<reference evidence="12" key="2">
    <citation type="submission" date="2020-10" db="EMBL/GenBank/DDBJ databases">
        <authorList>
            <person name="Scholz U."/>
            <person name="Mascher M."/>
            <person name="Fiebig A."/>
        </authorList>
    </citation>
    <scope>NUCLEOTIDE SEQUENCE [LARGE SCALE GENOMIC DNA]</scope>
    <source>
        <strain evidence="12">cv. Morex</strain>
    </source>
</reference>
<dbReference type="SUPFAM" id="SSF48371">
    <property type="entry name" value="ARM repeat"/>
    <property type="match status" value="1"/>
</dbReference>
<dbReference type="GO" id="GO:0000166">
    <property type="term" value="F:nucleotide binding"/>
    <property type="evidence" value="ECO:0007669"/>
    <property type="project" value="UniProtKB-KW"/>
</dbReference>
<dbReference type="GO" id="GO:0012505">
    <property type="term" value="C:endomembrane system"/>
    <property type="evidence" value="ECO:0007669"/>
    <property type="project" value="UniProtKB-SubCell"/>
</dbReference>
<feature type="domain" description="Disease resistance N-terminal" evidence="11">
    <location>
        <begin position="7"/>
        <end position="73"/>
    </location>
</feature>
<dbReference type="GO" id="GO:0006886">
    <property type="term" value="P:intracellular protein transport"/>
    <property type="evidence" value="ECO:0007669"/>
    <property type="project" value="InterPro"/>
</dbReference>
<accession>A0A8I7B9Z4</accession>
<dbReference type="InterPro" id="IPR011989">
    <property type="entry name" value="ARM-like"/>
</dbReference>
<dbReference type="InterPro" id="IPR050840">
    <property type="entry name" value="Adaptor_Complx_Large_Subunit"/>
</dbReference>
<dbReference type="InterPro" id="IPR041118">
    <property type="entry name" value="Rx_N"/>
</dbReference>
<feature type="domain" description="Clathrin/coatomer adaptor adaptin-like N-terminal" evidence="10">
    <location>
        <begin position="96"/>
        <end position="202"/>
    </location>
</feature>
<evidence type="ECO:0000259" key="11">
    <source>
        <dbReference type="Pfam" id="PF18052"/>
    </source>
</evidence>
<evidence type="ECO:0000259" key="10">
    <source>
        <dbReference type="Pfam" id="PF01602"/>
    </source>
</evidence>
<evidence type="ECO:0000256" key="6">
    <source>
        <dbReference type="ARBA" id="ARBA00022741"/>
    </source>
</evidence>
<evidence type="ECO:0000256" key="1">
    <source>
        <dbReference type="ARBA" id="ARBA00004308"/>
    </source>
</evidence>
<dbReference type="Gramene" id="HORVU.MOREX.r3.3HG0270410.1">
    <property type="protein sequence ID" value="HORVU.MOREX.r3.3HG0270410.1"/>
    <property type="gene ID" value="HORVU.MOREX.r3.3HG0270410"/>
</dbReference>
<dbReference type="Gene3D" id="1.25.10.10">
    <property type="entry name" value="Leucine-rich Repeat Variant"/>
    <property type="match status" value="1"/>
</dbReference>
<dbReference type="EnsemblPlants" id="HORVU.MOREX.r3.3HG0270410.1">
    <property type="protein sequence ID" value="HORVU.MOREX.r3.3HG0270410.1"/>
    <property type="gene ID" value="HORVU.MOREX.r3.3HG0270410"/>
</dbReference>
<evidence type="ECO:0000256" key="8">
    <source>
        <dbReference type="ARBA" id="ARBA00022927"/>
    </source>
</evidence>
<sequence length="212" mass="23892">MDVAMGAMDSLLPKLGELLVEEYMLQARVKKDVQRLRTELTVMYAALREVRDAPRDQLDGQAKLCADRVRDLSGSLCKAVACGKGNCTVTEVCRKDSRYVALNKLMRAITVDTQAVQRHMVSILECVKDADASIRKRALELVYLLVNDTNVKLLTKELVDYLQVADPDFKEDLTAKICSIDEKFSQEKLLYLDQMFKVLSLLGVTLYCLFSS</sequence>
<keyword evidence="5" id="KW-0677">Repeat</keyword>
<reference evidence="12" key="3">
    <citation type="submission" date="2022-01" db="UniProtKB">
        <authorList>
            <consortium name="EnsemblPlants"/>
        </authorList>
    </citation>
    <scope>IDENTIFICATION</scope>
    <source>
        <strain evidence="12">subsp. vulgare</strain>
    </source>
</reference>
<dbReference type="GO" id="GO:0006952">
    <property type="term" value="P:defense response"/>
    <property type="evidence" value="ECO:0007669"/>
    <property type="project" value="UniProtKB-KW"/>
</dbReference>
<dbReference type="SMR" id="A0A8I7B9Z4"/>
<dbReference type="InterPro" id="IPR002553">
    <property type="entry name" value="Clathrin/coatomer_adapt-like_N"/>
</dbReference>
<keyword evidence="8" id="KW-0653">Protein transport</keyword>
<dbReference type="Pfam" id="PF01602">
    <property type="entry name" value="Adaptin_N"/>
    <property type="match status" value="1"/>
</dbReference>
<dbReference type="Gene3D" id="1.20.5.4130">
    <property type="match status" value="1"/>
</dbReference>